<feature type="transmembrane region" description="Helical" evidence="1">
    <location>
        <begin position="166"/>
        <end position="188"/>
    </location>
</feature>
<gene>
    <name evidence="2" type="ORF">A1Q1_05567</name>
</gene>
<keyword evidence="1" id="KW-0472">Membrane</keyword>
<sequence>MSSPPPGVWLDAFNFTGGYPQKIDLGPSIFFAVIQTVADMAAAPPVAVRRRAHLTQAGENALGSVSFALLLFPLLDLWRRHVLTTLPAPNHPKWIYPFVAVGYLSILTSIILSIAVAAKINPRAYKDYMTRALWRAMYVTALGTVGTNLIALIVTHFAFKLRTRETIYLLIAMVLSMLVCCYRVVQIFTPDPAAPIRSRGAYYGIEGVADFLVLVMLIAINLREWYPGERIRTPRTKPGTIAQGHALAEKFRKPKVHEVDKFV</sequence>
<dbReference type="Proteomes" id="UP000002748">
    <property type="component" value="Unassembled WGS sequence"/>
</dbReference>
<dbReference type="RefSeq" id="XP_014176251.1">
    <property type="nucleotide sequence ID" value="XM_014320776.1"/>
</dbReference>
<organism evidence="2 3">
    <name type="scientific">Trichosporon asahii var. asahii (strain ATCC 90039 / CBS 2479 / JCM 2466 / KCTC 7840 / NBRC 103889/ NCYC 2677 / UAMH 7654)</name>
    <name type="common">Yeast</name>
    <dbReference type="NCBI Taxonomy" id="1186058"/>
    <lineage>
        <taxon>Eukaryota</taxon>
        <taxon>Fungi</taxon>
        <taxon>Dikarya</taxon>
        <taxon>Basidiomycota</taxon>
        <taxon>Agaricomycotina</taxon>
        <taxon>Tremellomycetes</taxon>
        <taxon>Trichosporonales</taxon>
        <taxon>Trichosporonaceae</taxon>
        <taxon>Trichosporon</taxon>
    </lineage>
</organism>
<feature type="transmembrane region" description="Helical" evidence="1">
    <location>
        <begin position="60"/>
        <end position="78"/>
    </location>
</feature>
<feature type="transmembrane region" description="Helical" evidence="1">
    <location>
        <begin position="98"/>
        <end position="120"/>
    </location>
</feature>
<dbReference type="EMBL" id="ALBS01000316">
    <property type="protein sequence ID" value="EJT45947.1"/>
    <property type="molecule type" value="Genomic_DNA"/>
</dbReference>
<dbReference type="AlphaFoldDB" id="J6ET59"/>
<evidence type="ECO:0000313" key="2">
    <source>
        <dbReference type="EMBL" id="EJT45947.1"/>
    </source>
</evidence>
<accession>J6ET59</accession>
<dbReference type="GeneID" id="25989079"/>
<dbReference type="KEGG" id="tasa:A1Q1_05567"/>
<feature type="transmembrane region" description="Helical" evidence="1">
    <location>
        <begin position="29"/>
        <end position="48"/>
    </location>
</feature>
<protein>
    <submittedName>
        <fullName evidence="2">Uncharacterized protein</fullName>
    </submittedName>
</protein>
<proteinExistence type="predicted"/>
<evidence type="ECO:0000313" key="3">
    <source>
        <dbReference type="Proteomes" id="UP000002748"/>
    </source>
</evidence>
<comment type="caution">
    <text evidence="2">The sequence shown here is derived from an EMBL/GenBank/DDBJ whole genome shotgun (WGS) entry which is preliminary data.</text>
</comment>
<keyword evidence="1" id="KW-1133">Transmembrane helix</keyword>
<dbReference type="OrthoDB" id="2562239at2759"/>
<feature type="transmembrane region" description="Helical" evidence="1">
    <location>
        <begin position="132"/>
        <end position="154"/>
    </location>
</feature>
<reference evidence="2 3" key="1">
    <citation type="journal article" date="2012" name="Eukaryot. Cell">
        <title>Draft genome sequence of CBS 2479, the standard type strain of Trichosporon asahii.</title>
        <authorList>
            <person name="Yang R.Y."/>
            <person name="Li H.T."/>
            <person name="Zhu H."/>
            <person name="Zhou G.P."/>
            <person name="Wang M."/>
            <person name="Wang L."/>
        </authorList>
    </citation>
    <scope>NUCLEOTIDE SEQUENCE [LARGE SCALE GENOMIC DNA]</scope>
    <source>
        <strain evidence="3">ATCC 90039 / CBS 2479 / JCM 2466 / KCTC 7840 / NCYC 2677 / UAMH 7654</strain>
    </source>
</reference>
<keyword evidence="1" id="KW-0812">Transmembrane</keyword>
<evidence type="ECO:0000256" key="1">
    <source>
        <dbReference type="SAM" id="Phobius"/>
    </source>
</evidence>
<dbReference type="VEuPathDB" id="FungiDB:A1Q1_05567"/>
<name>J6ET59_TRIAS</name>
<dbReference type="HOGENOM" id="CLU_1147876_0_0_1"/>
<feature type="transmembrane region" description="Helical" evidence="1">
    <location>
        <begin position="200"/>
        <end position="220"/>
    </location>
</feature>